<accession>A0A645C090</accession>
<evidence type="ECO:0000256" key="1">
    <source>
        <dbReference type="SAM" id="Phobius"/>
    </source>
</evidence>
<evidence type="ECO:0000313" key="2">
    <source>
        <dbReference type="EMBL" id="MPM71022.1"/>
    </source>
</evidence>
<feature type="transmembrane region" description="Helical" evidence="1">
    <location>
        <begin position="39"/>
        <end position="57"/>
    </location>
</feature>
<keyword evidence="1" id="KW-1133">Transmembrane helix</keyword>
<protein>
    <submittedName>
        <fullName evidence="2">Uncharacterized protein</fullName>
    </submittedName>
</protein>
<reference evidence="2" key="1">
    <citation type="submission" date="2019-08" db="EMBL/GenBank/DDBJ databases">
        <authorList>
            <person name="Kucharzyk K."/>
            <person name="Murdoch R.W."/>
            <person name="Higgins S."/>
            <person name="Loffler F."/>
        </authorList>
    </citation>
    <scope>NUCLEOTIDE SEQUENCE</scope>
</reference>
<organism evidence="2">
    <name type="scientific">bioreactor metagenome</name>
    <dbReference type="NCBI Taxonomy" id="1076179"/>
    <lineage>
        <taxon>unclassified sequences</taxon>
        <taxon>metagenomes</taxon>
        <taxon>ecological metagenomes</taxon>
    </lineage>
</organism>
<sequence length="60" mass="6660">MKLSAPKFLVWLLALILAGLAIASKYVGIPYIGSFVKQYDFWFITAAYGLLFLGTLFKGL</sequence>
<keyword evidence="1" id="KW-0812">Transmembrane</keyword>
<dbReference type="EMBL" id="VSSQ01023854">
    <property type="protein sequence ID" value="MPM71022.1"/>
    <property type="molecule type" value="Genomic_DNA"/>
</dbReference>
<name>A0A645C090_9ZZZZ</name>
<gene>
    <name evidence="2" type="ORF">SDC9_117985</name>
</gene>
<proteinExistence type="predicted"/>
<keyword evidence="1" id="KW-0472">Membrane</keyword>
<dbReference type="AlphaFoldDB" id="A0A645C090"/>
<comment type="caution">
    <text evidence="2">The sequence shown here is derived from an EMBL/GenBank/DDBJ whole genome shotgun (WGS) entry which is preliminary data.</text>
</comment>